<comment type="caution">
    <text evidence="2">The sequence shown here is derived from an EMBL/GenBank/DDBJ whole genome shotgun (WGS) entry which is preliminary data.</text>
</comment>
<feature type="transmembrane region" description="Helical" evidence="1">
    <location>
        <begin position="27"/>
        <end position="54"/>
    </location>
</feature>
<proteinExistence type="predicted"/>
<evidence type="ECO:0000256" key="1">
    <source>
        <dbReference type="SAM" id="Phobius"/>
    </source>
</evidence>
<sequence>MAGTLSNFYTQLLMPASPSPILPQLRVLVRLVAVALSQWLAVLILGSCLFACFYPEIDCGLFTTSLRDKGILSGLYLLTITALFSSVPAFLLLLLVLGYLRTKGTYLPVAVRWSGLLAAITACVLLSLSNVGFDLPGNATLRLLWPLDGSWPWVLAAYAAIPWANRKYLRSSLPPTLAHPHAPAPPAVRI</sequence>
<keyword evidence="1" id="KW-0812">Transmembrane</keyword>
<evidence type="ECO:0000313" key="3">
    <source>
        <dbReference type="Proteomes" id="UP000297549"/>
    </source>
</evidence>
<protein>
    <submittedName>
        <fullName evidence="2">Uncharacterized protein</fullName>
    </submittedName>
</protein>
<dbReference type="Proteomes" id="UP000297549">
    <property type="component" value="Unassembled WGS sequence"/>
</dbReference>
<gene>
    <name evidence="2" type="ORF">E5K00_18220</name>
</gene>
<keyword evidence="1" id="KW-0472">Membrane</keyword>
<dbReference type="EMBL" id="SRLC01000002">
    <property type="protein sequence ID" value="TGE22184.1"/>
    <property type="molecule type" value="Genomic_DNA"/>
</dbReference>
<keyword evidence="3" id="KW-1185">Reference proteome</keyword>
<evidence type="ECO:0000313" key="2">
    <source>
        <dbReference type="EMBL" id="TGE22184.1"/>
    </source>
</evidence>
<dbReference type="AlphaFoldDB" id="A0A4Z0PY03"/>
<keyword evidence="1" id="KW-1133">Transmembrane helix</keyword>
<name>A0A4Z0PY03_9BACT</name>
<organism evidence="2 3">
    <name type="scientific">Hymenobacter aquaticus</name>
    <dbReference type="NCBI Taxonomy" id="1867101"/>
    <lineage>
        <taxon>Bacteria</taxon>
        <taxon>Pseudomonadati</taxon>
        <taxon>Bacteroidota</taxon>
        <taxon>Cytophagia</taxon>
        <taxon>Cytophagales</taxon>
        <taxon>Hymenobacteraceae</taxon>
        <taxon>Hymenobacter</taxon>
    </lineage>
</organism>
<reference evidence="2 3" key="1">
    <citation type="submission" date="2019-04" db="EMBL/GenBank/DDBJ databases">
        <authorList>
            <person name="Feng G."/>
            <person name="Zhang J."/>
            <person name="Zhu H."/>
        </authorList>
    </citation>
    <scope>NUCLEOTIDE SEQUENCE [LARGE SCALE GENOMIC DNA]</scope>
    <source>
        <strain evidence="2 3">JCM 31653</strain>
    </source>
</reference>
<dbReference type="RefSeq" id="WP_167856943.1">
    <property type="nucleotide sequence ID" value="NZ_SRLC01000002.1"/>
</dbReference>
<feature type="transmembrane region" description="Helical" evidence="1">
    <location>
        <begin position="109"/>
        <end position="131"/>
    </location>
</feature>
<feature type="transmembrane region" description="Helical" evidence="1">
    <location>
        <begin position="74"/>
        <end position="97"/>
    </location>
</feature>
<accession>A0A4Z0PY03</accession>